<dbReference type="AlphaFoldDB" id="D5EQB0"/>
<dbReference type="STRING" id="583355.Caka_0855"/>
<accession>D5EQB0</accession>
<evidence type="ECO:0000313" key="3">
    <source>
        <dbReference type="Proteomes" id="UP000000925"/>
    </source>
</evidence>
<feature type="compositionally biased region" description="Basic and acidic residues" evidence="1">
    <location>
        <begin position="1"/>
        <end position="15"/>
    </location>
</feature>
<feature type="region of interest" description="Disordered" evidence="1">
    <location>
        <begin position="1"/>
        <end position="23"/>
    </location>
</feature>
<evidence type="ECO:0000256" key="1">
    <source>
        <dbReference type="SAM" id="MobiDB-lite"/>
    </source>
</evidence>
<reference evidence="2 3" key="1">
    <citation type="journal article" date="2010" name="Stand. Genomic Sci.">
        <title>Complete genome sequence of Coraliomargarita akajimensis type strain (04OKA010-24).</title>
        <authorList>
            <person name="Mavromatis K."/>
            <person name="Abt B."/>
            <person name="Brambilla E."/>
            <person name="Lapidus A."/>
            <person name="Copeland A."/>
            <person name="Deshpande S."/>
            <person name="Nolan M."/>
            <person name="Lucas S."/>
            <person name="Tice H."/>
            <person name="Cheng J.F."/>
            <person name="Han C."/>
            <person name="Detter J.C."/>
            <person name="Woyke T."/>
            <person name="Goodwin L."/>
            <person name="Pitluck S."/>
            <person name="Held B."/>
            <person name="Brettin T."/>
            <person name="Tapia R."/>
            <person name="Ivanova N."/>
            <person name="Mikhailova N."/>
            <person name="Pati A."/>
            <person name="Liolios K."/>
            <person name="Chen A."/>
            <person name="Palaniappan K."/>
            <person name="Land M."/>
            <person name="Hauser L."/>
            <person name="Chang Y.J."/>
            <person name="Jeffries C.D."/>
            <person name="Rohde M."/>
            <person name="Goker M."/>
            <person name="Bristow J."/>
            <person name="Eisen J.A."/>
            <person name="Markowitz V."/>
            <person name="Hugenholtz P."/>
            <person name="Klenk H.P."/>
            <person name="Kyrpides N.C."/>
        </authorList>
    </citation>
    <scope>NUCLEOTIDE SEQUENCE [LARGE SCALE GENOMIC DNA]</scope>
    <source>
        <strain evidence="3">DSM 45221 / IAM 15411 / JCM 23193 / KCTC 12865</strain>
    </source>
</reference>
<dbReference type="HOGENOM" id="CLU_2786774_0_0_0"/>
<dbReference type="EMBL" id="CP001998">
    <property type="protein sequence ID" value="ADE53878.1"/>
    <property type="molecule type" value="Genomic_DNA"/>
</dbReference>
<proteinExistence type="predicted"/>
<dbReference type="Proteomes" id="UP000000925">
    <property type="component" value="Chromosome"/>
</dbReference>
<name>D5EQB0_CORAD</name>
<protein>
    <submittedName>
        <fullName evidence="2">Uncharacterized protein</fullName>
    </submittedName>
</protein>
<dbReference type="RefSeq" id="WP_013042602.1">
    <property type="nucleotide sequence ID" value="NC_014008.1"/>
</dbReference>
<gene>
    <name evidence="2" type="ordered locus">Caka_0855</name>
</gene>
<dbReference type="KEGG" id="caa:Caka_0855"/>
<organism evidence="2 3">
    <name type="scientific">Coraliomargarita akajimensis (strain DSM 45221 / IAM 15411 / JCM 23193 / KCTC 12865 / 04OKA010-24)</name>
    <dbReference type="NCBI Taxonomy" id="583355"/>
    <lineage>
        <taxon>Bacteria</taxon>
        <taxon>Pseudomonadati</taxon>
        <taxon>Verrucomicrobiota</taxon>
        <taxon>Opitutia</taxon>
        <taxon>Puniceicoccales</taxon>
        <taxon>Coraliomargaritaceae</taxon>
        <taxon>Coraliomargarita</taxon>
    </lineage>
</organism>
<sequence>MDQPFHDPTKPEEAPKTSTPRVSAARYSLREIMEEVRAERKVSALGRELIDVHEIEKMFSKRRRIKKS</sequence>
<evidence type="ECO:0000313" key="2">
    <source>
        <dbReference type="EMBL" id="ADE53878.1"/>
    </source>
</evidence>
<keyword evidence="3" id="KW-1185">Reference proteome</keyword>